<gene>
    <name evidence="5" type="ORF">A2625_02570</name>
</gene>
<dbReference type="Pfam" id="PF04079">
    <property type="entry name" value="SMC_ScpB"/>
    <property type="match status" value="1"/>
</dbReference>
<dbReference type="PANTHER" id="PTHR34298:SF2">
    <property type="entry name" value="SEGREGATION AND CONDENSATION PROTEIN B"/>
    <property type="match status" value="1"/>
</dbReference>
<dbReference type="InterPro" id="IPR005234">
    <property type="entry name" value="ScpB_csome_segregation"/>
</dbReference>
<keyword evidence="1" id="KW-0963">Cytoplasm</keyword>
<sequence length="182" mass="19967">METALVKSILESILFVARKPLSIDELGEVAGLSNEVLLPVMEELAAESQNKGITVVKVAGGYLMGTNPGNVDYVEKILHPKEETRLSPQALETLAIIAYKQPVTRLEIERLRGVDSGWVIESLVAKKLAREAGRSETVGRPYLYATSENFLRHFGIENVDSLPPLPAAEAEQETVFKSALHE</sequence>
<dbReference type="PANTHER" id="PTHR34298">
    <property type="entry name" value="SEGREGATION AND CONDENSATION PROTEIN B"/>
    <property type="match status" value="1"/>
</dbReference>
<dbReference type="InterPro" id="IPR036388">
    <property type="entry name" value="WH-like_DNA-bd_sf"/>
</dbReference>
<keyword evidence="2" id="KW-0132">Cell division</keyword>
<dbReference type="PIRSF" id="PIRSF019345">
    <property type="entry name" value="ScpB"/>
    <property type="match status" value="1"/>
</dbReference>
<dbReference type="AlphaFoldDB" id="A0A1F4Q008"/>
<keyword evidence="4" id="KW-0131">Cell cycle</keyword>
<evidence type="ECO:0000313" key="6">
    <source>
        <dbReference type="Proteomes" id="UP000178724"/>
    </source>
</evidence>
<protein>
    <submittedName>
        <fullName evidence="5">SMC-Scp complex subunit ScpB</fullName>
    </submittedName>
</protein>
<evidence type="ECO:0000256" key="1">
    <source>
        <dbReference type="ARBA" id="ARBA00022490"/>
    </source>
</evidence>
<dbReference type="Proteomes" id="UP000178724">
    <property type="component" value="Unassembled WGS sequence"/>
</dbReference>
<dbReference type="NCBIfam" id="TIGR00281">
    <property type="entry name" value="SMC-Scp complex subunit ScpB"/>
    <property type="match status" value="1"/>
</dbReference>
<organism evidence="5 6">
    <name type="scientific">candidate division WOR-1 bacterium RIFCSPHIGHO2_01_FULL_53_15</name>
    <dbReference type="NCBI Taxonomy" id="1802564"/>
    <lineage>
        <taxon>Bacteria</taxon>
        <taxon>Bacillati</taxon>
        <taxon>Saganbacteria</taxon>
    </lineage>
</organism>
<reference evidence="5 6" key="1">
    <citation type="journal article" date="2016" name="Nat. Commun.">
        <title>Thousands of microbial genomes shed light on interconnected biogeochemical processes in an aquifer system.</title>
        <authorList>
            <person name="Anantharaman K."/>
            <person name="Brown C.T."/>
            <person name="Hug L.A."/>
            <person name="Sharon I."/>
            <person name="Castelle C.J."/>
            <person name="Probst A.J."/>
            <person name="Thomas B.C."/>
            <person name="Singh A."/>
            <person name="Wilkins M.J."/>
            <person name="Karaoz U."/>
            <person name="Brodie E.L."/>
            <person name="Williams K.H."/>
            <person name="Hubbard S.S."/>
            <person name="Banfield J.F."/>
        </authorList>
    </citation>
    <scope>NUCLEOTIDE SEQUENCE [LARGE SCALE GENOMIC DNA]</scope>
</reference>
<evidence type="ECO:0000256" key="2">
    <source>
        <dbReference type="ARBA" id="ARBA00022618"/>
    </source>
</evidence>
<dbReference type="Gene3D" id="1.10.10.10">
    <property type="entry name" value="Winged helix-like DNA-binding domain superfamily/Winged helix DNA-binding domain"/>
    <property type="match status" value="2"/>
</dbReference>
<keyword evidence="3" id="KW-0159">Chromosome partition</keyword>
<evidence type="ECO:0000256" key="3">
    <source>
        <dbReference type="ARBA" id="ARBA00022829"/>
    </source>
</evidence>
<dbReference type="InterPro" id="IPR036390">
    <property type="entry name" value="WH_DNA-bd_sf"/>
</dbReference>
<dbReference type="GO" id="GO:0051301">
    <property type="term" value="P:cell division"/>
    <property type="evidence" value="ECO:0007669"/>
    <property type="project" value="UniProtKB-KW"/>
</dbReference>
<accession>A0A1F4Q008</accession>
<comment type="caution">
    <text evidence="5">The sequence shown here is derived from an EMBL/GenBank/DDBJ whole genome shotgun (WGS) entry which is preliminary data.</text>
</comment>
<proteinExistence type="predicted"/>
<dbReference type="GO" id="GO:0051304">
    <property type="term" value="P:chromosome separation"/>
    <property type="evidence" value="ECO:0007669"/>
    <property type="project" value="InterPro"/>
</dbReference>
<evidence type="ECO:0000313" key="5">
    <source>
        <dbReference type="EMBL" id="OGB89186.1"/>
    </source>
</evidence>
<dbReference type="EMBL" id="METM01000029">
    <property type="protein sequence ID" value="OGB89186.1"/>
    <property type="molecule type" value="Genomic_DNA"/>
</dbReference>
<dbReference type="SUPFAM" id="SSF46785">
    <property type="entry name" value="Winged helix' DNA-binding domain"/>
    <property type="match status" value="2"/>
</dbReference>
<name>A0A1F4Q008_UNCSA</name>
<evidence type="ECO:0000256" key="4">
    <source>
        <dbReference type="ARBA" id="ARBA00023306"/>
    </source>
</evidence>